<dbReference type="Gene3D" id="3.80.10.10">
    <property type="entry name" value="Ribonuclease Inhibitor"/>
    <property type="match status" value="2"/>
</dbReference>
<proteinExistence type="predicted"/>
<evidence type="ECO:0000313" key="1">
    <source>
        <dbReference type="EMBL" id="KAJ4457669.1"/>
    </source>
</evidence>
<sequence length="622" mass="67001">MRAIVEASPSPDLCYILMLSISHTWRVGIRGTLRELSFGEPPDPLLAPITSDALAALLAVLTNIPPLVEPVAERLMSHLPGLVEFTASKNFDMSTRLLAALARSCPGLQVLRCPVSRTIPPDFAALGPLSGALKALEIRTDALKRSARESLSALVCGLTVVTSLKLLCSCPPAALEPLASHLTDLELSDQLDEQDLPGPLLCRLETLSLALDHCPFPSVARLLSANQATLRSLSLDLITSDAELPALMVTLRALPHLTRLDLSVASLSGSPVSFAATVPPDLVDRLEDLRVVLCCLYYVKPAPTRIASGRLQRLRLDTESESTSGLALDCPALLDLDLQGPLTALHCPRLRTLTLSPQSLDQDSQSLDGADLTPMPDLEVSTFSRRPALMADPAWLLLAGSSPRLRELSGLHLDVTRLPNNPLVLRLPGQLERLDLHIGAVPGDMVQLALEVEAPGLVDFALDVPGPSSVRLRLRGDEGAGGSAMMMQPRRLRFHAGLDAASLLGLLARHGSRLRDLTLAGHCKYLAADDWPRLMRALSGLPRLTDLAIDTDGVPSTLSLACPHLRSLDLYREPGLGPVKVALDCPLLTTFRHNGSNVTASSWRRISSMRQRQHFETATGEM</sequence>
<reference evidence="1" key="1">
    <citation type="journal article" date="2022" name="bioRxiv">
        <title>Genomics of Preaxostyla Flagellates Illuminates Evolutionary Transitions and the Path Towards Mitochondrial Loss.</title>
        <authorList>
            <person name="Novak L.V.F."/>
            <person name="Treitli S.C."/>
            <person name="Pyrih J."/>
            <person name="Halakuc P."/>
            <person name="Pipaliya S.V."/>
            <person name="Vacek V."/>
            <person name="Brzon O."/>
            <person name="Soukal P."/>
            <person name="Eme L."/>
            <person name="Dacks J.B."/>
            <person name="Karnkowska A."/>
            <person name="Elias M."/>
            <person name="Hampl V."/>
        </authorList>
    </citation>
    <scope>NUCLEOTIDE SEQUENCE</scope>
    <source>
        <strain evidence="1">RCP-MX</strain>
    </source>
</reference>
<protein>
    <submittedName>
        <fullName evidence="1">Uncharacterized protein</fullName>
    </submittedName>
</protein>
<comment type="caution">
    <text evidence="1">The sequence shown here is derived from an EMBL/GenBank/DDBJ whole genome shotgun (WGS) entry which is preliminary data.</text>
</comment>
<dbReference type="Proteomes" id="UP001141327">
    <property type="component" value="Unassembled WGS sequence"/>
</dbReference>
<dbReference type="InterPro" id="IPR032675">
    <property type="entry name" value="LRR_dom_sf"/>
</dbReference>
<keyword evidence="2" id="KW-1185">Reference proteome</keyword>
<dbReference type="SUPFAM" id="SSF52047">
    <property type="entry name" value="RNI-like"/>
    <property type="match status" value="1"/>
</dbReference>
<name>A0ABQ8UK55_9EUKA</name>
<evidence type="ECO:0000313" key="2">
    <source>
        <dbReference type="Proteomes" id="UP001141327"/>
    </source>
</evidence>
<dbReference type="EMBL" id="JAPMOS010000042">
    <property type="protein sequence ID" value="KAJ4457669.1"/>
    <property type="molecule type" value="Genomic_DNA"/>
</dbReference>
<accession>A0ABQ8UK55</accession>
<organism evidence="1 2">
    <name type="scientific">Paratrimastix pyriformis</name>
    <dbReference type="NCBI Taxonomy" id="342808"/>
    <lineage>
        <taxon>Eukaryota</taxon>
        <taxon>Metamonada</taxon>
        <taxon>Preaxostyla</taxon>
        <taxon>Paratrimastigidae</taxon>
        <taxon>Paratrimastix</taxon>
    </lineage>
</organism>
<gene>
    <name evidence="1" type="ORF">PAPYR_6809</name>
</gene>